<dbReference type="EMBL" id="CDMZ01003937">
    <property type="protein sequence ID" value="CEM48112.1"/>
    <property type="molecule type" value="Genomic_DNA"/>
</dbReference>
<dbReference type="InterPro" id="IPR037191">
    <property type="entry name" value="VPS9_dom_sf"/>
</dbReference>
<gene>
    <name evidence="3" type="ORF">Cvel_8668</name>
</gene>
<dbReference type="Pfam" id="PF02204">
    <property type="entry name" value="VPS9"/>
    <property type="match status" value="1"/>
</dbReference>
<dbReference type="InterPro" id="IPR045046">
    <property type="entry name" value="Vps9-like"/>
</dbReference>
<dbReference type="SMART" id="SM00167">
    <property type="entry name" value="VPS9"/>
    <property type="match status" value="1"/>
</dbReference>
<dbReference type="PANTHER" id="PTHR23101:SF25">
    <property type="entry name" value="GTPASE-ACTIVATING PROTEIN AND VPS9 DOMAIN-CONTAINING PROTEIN 1"/>
    <property type="match status" value="1"/>
</dbReference>
<sequence>MVNIHYKLLESFLCGLSPFQRVIADPWEASLADSVGVETKETHYHEDLLGDGVPDEHIHSTGDTDMIGADPPIPPQTDSSLHDLSALGDGSSFLLSNGVNVPYHQKSSETANPSHSLFPDTPDTNAHSIFPLSSSMHPEGGMAEAGDTSETFAPEEGHTHAAPADPPATAFALPADSLSPVAPTAEDPMNLHHSPEPPFPTPAVSPPFRPTDNAPPPPEGGPSASSGGAPTTTQPAAGTPAQAQAPATGVTGYRRFIERIKSRPLQYIVPHIKEFVASFPANLSRHDAAARLHAFLSDAQDEIAKSAVYKELDEAEQLEMREGLEKFLMIKLHHRLWRCEAEDEGEDKFLSRHIARLSWVKPHHLECLELSEDAVTLAAGELCKMDQYKAPRDKIVCMMNACRVLYSAIRDQAESGSRNGEGPPPSADDFLPCLILLVIRANPPCLHSNCEFVGAFRHPDRLRAEDLYFFTQLASVVTFIKKINGSNELKVTQEEFDRLYGPPDTAETGGEEQGASLEKKQKEKENGRPPTPPQSSAATDGSSSLFSFSFAAGKTGAGGTEGDREKGQGDSEVADGDRELRDLKQSRSRPNSAGGDDGGTATAMGGAPPIPAGWGASSASGGSGGGGGSFLSSRFLGLFPTSLSQQSQPPQGGSGPPSEGTVGDGEKEKETILEREKKRKTEALELLASLSSLSCTFAPVLGPMDGDSARQRGWGGPAPDLRVGDVPRLLEEYRQMASLCMRFRRHLEAFQ</sequence>
<evidence type="ECO:0000313" key="3">
    <source>
        <dbReference type="EMBL" id="CEM48112.1"/>
    </source>
</evidence>
<feature type="region of interest" description="Disordered" evidence="1">
    <location>
        <begin position="104"/>
        <end position="249"/>
    </location>
</feature>
<dbReference type="PANTHER" id="PTHR23101">
    <property type="entry name" value="RAB GDP/GTP EXCHANGE FACTOR"/>
    <property type="match status" value="1"/>
</dbReference>
<feature type="compositionally biased region" description="Low complexity" evidence="1">
    <location>
        <begin position="221"/>
        <end position="249"/>
    </location>
</feature>
<dbReference type="Pfam" id="PF18151">
    <property type="entry name" value="DUF5601"/>
    <property type="match status" value="1"/>
</dbReference>
<name>A0A0G4HUK5_9ALVE</name>
<evidence type="ECO:0000256" key="1">
    <source>
        <dbReference type="SAM" id="MobiDB-lite"/>
    </source>
</evidence>
<feature type="compositionally biased region" description="Low complexity" evidence="1">
    <location>
        <begin position="644"/>
        <end position="660"/>
    </location>
</feature>
<feature type="compositionally biased region" description="Pro residues" evidence="1">
    <location>
        <begin position="196"/>
        <end position="220"/>
    </location>
</feature>
<dbReference type="PROSITE" id="PS51205">
    <property type="entry name" value="VPS9"/>
    <property type="match status" value="1"/>
</dbReference>
<dbReference type="GO" id="GO:0005085">
    <property type="term" value="F:guanyl-nucleotide exchange factor activity"/>
    <property type="evidence" value="ECO:0007669"/>
    <property type="project" value="InterPro"/>
</dbReference>
<dbReference type="GO" id="GO:0016192">
    <property type="term" value="P:vesicle-mediated transport"/>
    <property type="evidence" value="ECO:0007669"/>
    <property type="project" value="InterPro"/>
</dbReference>
<reference evidence="3" key="1">
    <citation type="submission" date="2014-11" db="EMBL/GenBank/DDBJ databases">
        <authorList>
            <person name="Otto D Thomas"/>
            <person name="Naeem Raeece"/>
        </authorList>
    </citation>
    <scope>NUCLEOTIDE SEQUENCE</scope>
</reference>
<feature type="compositionally biased region" description="Basic and acidic residues" evidence="1">
    <location>
        <begin position="517"/>
        <end position="527"/>
    </location>
</feature>
<dbReference type="GO" id="GO:0030139">
    <property type="term" value="C:endocytic vesicle"/>
    <property type="evidence" value="ECO:0007669"/>
    <property type="project" value="TreeGrafter"/>
</dbReference>
<dbReference type="Gene3D" id="1.10.246.120">
    <property type="match status" value="1"/>
</dbReference>
<organism evidence="3">
    <name type="scientific">Chromera velia CCMP2878</name>
    <dbReference type="NCBI Taxonomy" id="1169474"/>
    <lineage>
        <taxon>Eukaryota</taxon>
        <taxon>Sar</taxon>
        <taxon>Alveolata</taxon>
        <taxon>Colpodellida</taxon>
        <taxon>Chromeraceae</taxon>
        <taxon>Chromera</taxon>
    </lineage>
</organism>
<feature type="domain" description="VPS9" evidence="2">
    <location>
        <begin position="344"/>
        <end position="489"/>
    </location>
</feature>
<feature type="compositionally biased region" description="Polar residues" evidence="1">
    <location>
        <begin position="122"/>
        <end position="136"/>
    </location>
</feature>
<accession>A0A0G4HUK5</accession>
<dbReference type="VEuPathDB" id="CryptoDB:Cvel_8668"/>
<dbReference type="GO" id="GO:0031267">
    <property type="term" value="F:small GTPase binding"/>
    <property type="evidence" value="ECO:0007669"/>
    <property type="project" value="TreeGrafter"/>
</dbReference>
<evidence type="ECO:0000259" key="2">
    <source>
        <dbReference type="PROSITE" id="PS51205"/>
    </source>
</evidence>
<dbReference type="SUPFAM" id="SSF109993">
    <property type="entry name" value="VPS9 domain"/>
    <property type="match status" value="1"/>
</dbReference>
<dbReference type="Gene3D" id="1.20.1050.80">
    <property type="entry name" value="VPS9 domain"/>
    <property type="match status" value="1"/>
</dbReference>
<feature type="compositionally biased region" description="Basic and acidic residues" evidence="1">
    <location>
        <begin position="664"/>
        <end position="674"/>
    </location>
</feature>
<dbReference type="InterPro" id="IPR003123">
    <property type="entry name" value="VPS9"/>
</dbReference>
<feature type="compositionally biased region" description="Low complexity" evidence="1">
    <location>
        <begin position="599"/>
        <end position="620"/>
    </location>
</feature>
<dbReference type="InterPro" id="IPR041545">
    <property type="entry name" value="DUF5601"/>
</dbReference>
<feature type="compositionally biased region" description="Low complexity" evidence="1">
    <location>
        <begin position="542"/>
        <end position="554"/>
    </location>
</feature>
<dbReference type="AlphaFoldDB" id="A0A0G4HUK5"/>
<feature type="compositionally biased region" description="Basic and acidic residues" evidence="1">
    <location>
        <begin position="561"/>
        <end position="585"/>
    </location>
</feature>
<feature type="region of interest" description="Disordered" evidence="1">
    <location>
        <begin position="499"/>
        <end position="674"/>
    </location>
</feature>
<dbReference type="GO" id="GO:0005829">
    <property type="term" value="C:cytosol"/>
    <property type="evidence" value="ECO:0007669"/>
    <property type="project" value="TreeGrafter"/>
</dbReference>
<feature type="compositionally biased region" description="Low complexity" evidence="1">
    <location>
        <begin position="161"/>
        <end position="175"/>
    </location>
</feature>
<protein>
    <recommendedName>
        <fullName evidence="2">VPS9 domain-containing protein</fullName>
    </recommendedName>
</protein>
<proteinExistence type="predicted"/>